<feature type="domain" description="DUF4136" evidence="1">
    <location>
        <begin position="19"/>
        <end position="170"/>
    </location>
</feature>
<dbReference type="EMBL" id="CP032382">
    <property type="protein sequence ID" value="AYB35278.1"/>
    <property type="molecule type" value="Genomic_DNA"/>
</dbReference>
<proteinExistence type="predicted"/>
<protein>
    <submittedName>
        <fullName evidence="2">DUF4136 domain-containing protein</fullName>
    </submittedName>
</protein>
<dbReference type="Gene3D" id="3.30.160.670">
    <property type="match status" value="1"/>
</dbReference>
<dbReference type="Proteomes" id="UP000266183">
    <property type="component" value="Chromosome"/>
</dbReference>
<name>A0A385T2A0_9BACT</name>
<keyword evidence="3" id="KW-1185">Reference proteome</keyword>
<organism evidence="2 3">
    <name type="scientific">Chryseolinea soli</name>
    <dbReference type="NCBI Taxonomy" id="2321403"/>
    <lineage>
        <taxon>Bacteria</taxon>
        <taxon>Pseudomonadati</taxon>
        <taxon>Bacteroidota</taxon>
        <taxon>Cytophagia</taxon>
        <taxon>Cytophagales</taxon>
        <taxon>Fulvivirgaceae</taxon>
        <taxon>Chryseolinea</taxon>
    </lineage>
</organism>
<reference evidence="3" key="1">
    <citation type="submission" date="2018-09" db="EMBL/GenBank/DDBJ databases">
        <title>Chryseolinea sp. KIS68-18 isolated from soil.</title>
        <authorList>
            <person name="Weon H.-Y."/>
            <person name="Kwon S.-W."/>
            <person name="Lee S.A."/>
        </authorList>
    </citation>
    <scope>NUCLEOTIDE SEQUENCE [LARGE SCALE GENOMIC DNA]</scope>
    <source>
        <strain evidence="3">KIS68-18</strain>
    </source>
</reference>
<dbReference type="Pfam" id="PF13590">
    <property type="entry name" value="DUF4136"/>
    <property type="match status" value="1"/>
</dbReference>
<gene>
    <name evidence="2" type="ORF">D4L85_33920</name>
</gene>
<evidence type="ECO:0000313" key="3">
    <source>
        <dbReference type="Proteomes" id="UP000266183"/>
    </source>
</evidence>
<dbReference type="AlphaFoldDB" id="A0A385T2A0"/>
<accession>A0A385T2A0</accession>
<sequence length="175" mass="19207">MKKFAILILAATACSSITVSYDYDKTADFNKYKTYAYTEETSKLPVGDLDRSRLMSAVDAELAARGLTKSNNPDALVDLQVKAKERTEATATNTGGLYGGRYGYGGGFSTTNIDYNTYVDGTLFVNLIDKASEKLVWQGRGTKTIDEHASPEKKEKNIATAVKMIFTKYPVLAKK</sequence>
<dbReference type="InterPro" id="IPR025411">
    <property type="entry name" value="DUF4136"/>
</dbReference>
<evidence type="ECO:0000259" key="1">
    <source>
        <dbReference type="Pfam" id="PF13590"/>
    </source>
</evidence>
<dbReference type="OrthoDB" id="5432251at2"/>
<dbReference type="RefSeq" id="WP_119758528.1">
    <property type="nucleotide sequence ID" value="NZ_CP032382.1"/>
</dbReference>
<evidence type="ECO:0000313" key="2">
    <source>
        <dbReference type="EMBL" id="AYB35278.1"/>
    </source>
</evidence>
<dbReference type="KEGG" id="chk:D4L85_33920"/>